<feature type="region of interest" description="Disordered" evidence="1">
    <location>
        <begin position="92"/>
        <end position="208"/>
    </location>
</feature>
<feature type="compositionally biased region" description="Basic and acidic residues" evidence="1">
    <location>
        <begin position="178"/>
        <end position="191"/>
    </location>
</feature>
<dbReference type="EMBL" id="JACVVK020000003">
    <property type="protein sequence ID" value="KAK7507900.1"/>
    <property type="molecule type" value="Genomic_DNA"/>
</dbReference>
<dbReference type="Proteomes" id="UP001519460">
    <property type="component" value="Unassembled WGS sequence"/>
</dbReference>
<evidence type="ECO:0000313" key="3">
    <source>
        <dbReference type="Proteomes" id="UP001519460"/>
    </source>
</evidence>
<sequence length="301" mass="33584">MNFITYFLEEALERELFCLLNAASKKKQQYDRACSACHLLLRPWPKKSSKKVDIGEAGQGDVKNCVSGNEPDPKEVAELKVVNDVLSKALKARKKMSPKELTREQDVANVETENSSASIQENVNSNPTLGNEIWEVCDSDSADDSARNASSKSKTGPVCKPIKTPVNPESARRNKTLHAGEEGTGCHDNEVRNLNGSQSSRTGSSKDLWSPEDVLHAKLVVEFILSSFSALAEEADVLTRRIPLCLASKLCYTSIQQLRQYCSLQLKVQNLQYQLHLMRLLTSDFLPVLEKHLPQWVPIFL</sequence>
<feature type="compositionally biased region" description="Basic and acidic residues" evidence="1">
    <location>
        <begin position="97"/>
        <end position="106"/>
    </location>
</feature>
<organism evidence="2 3">
    <name type="scientific">Batillaria attramentaria</name>
    <dbReference type="NCBI Taxonomy" id="370345"/>
    <lineage>
        <taxon>Eukaryota</taxon>
        <taxon>Metazoa</taxon>
        <taxon>Spiralia</taxon>
        <taxon>Lophotrochozoa</taxon>
        <taxon>Mollusca</taxon>
        <taxon>Gastropoda</taxon>
        <taxon>Caenogastropoda</taxon>
        <taxon>Sorbeoconcha</taxon>
        <taxon>Cerithioidea</taxon>
        <taxon>Batillariidae</taxon>
        <taxon>Batillaria</taxon>
    </lineage>
</organism>
<gene>
    <name evidence="2" type="ORF">BaRGS_00000865</name>
</gene>
<reference evidence="2 3" key="1">
    <citation type="journal article" date="2023" name="Sci. Data">
        <title>Genome assembly of the Korean intertidal mud-creeper Batillaria attramentaria.</title>
        <authorList>
            <person name="Patra A.K."/>
            <person name="Ho P.T."/>
            <person name="Jun S."/>
            <person name="Lee S.J."/>
            <person name="Kim Y."/>
            <person name="Won Y.J."/>
        </authorList>
    </citation>
    <scope>NUCLEOTIDE SEQUENCE [LARGE SCALE GENOMIC DNA]</scope>
    <source>
        <strain evidence="2">Wonlab-2016</strain>
    </source>
</reference>
<dbReference type="PANTHER" id="PTHR14870">
    <property type="entry name" value="TUBULIN EPSILON AND DELTA COMPLEX PROTEIN 2"/>
    <property type="match status" value="1"/>
</dbReference>
<evidence type="ECO:0000256" key="1">
    <source>
        <dbReference type="SAM" id="MobiDB-lite"/>
    </source>
</evidence>
<proteinExistence type="predicted"/>
<dbReference type="InterPro" id="IPR031518">
    <property type="entry name" value="DUF4693"/>
</dbReference>
<feature type="compositionally biased region" description="Polar residues" evidence="1">
    <location>
        <begin position="192"/>
        <end position="207"/>
    </location>
</feature>
<dbReference type="AlphaFoldDB" id="A0ABD0M8Q3"/>
<feature type="compositionally biased region" description="Polar residues" evidence="1">
    <location>
        <begin position="111"/>
        <end position="129"/>
    </location>
</feature>
<comment type="caution">
    <text evidence="2">The sequence shown here is derived from an EMBL/GenBank/DDBJ whole genome shotgun (WGS) entry which is preliminary data.</text>
</comment>
<keyword evidence="3" id="KW-1185">Reference proteome</keyword>
<accession>A0ABD0M8Q3</accession>
<protein>
    <submittedName>
        <fullName evidence="2">Uncharacterized protein</fullName>
    </submittedName>
</protein>
<evidence type="ECO:0000313" key="2">
    <source>
        <dbReference type="EMBL" id="KAK7507900.1"/>
    </source>
</evidence>
<name>A0ABD0M8Q3_9CAEN</name>
<dbReference type="PANTHER" id="PTHR14870:SF1">
    <property type="entry name" value="TUBULIN EPSILON AND DELTA COMPLEX PROTEIN 2"/>
    <property type="match status" value="1"/>
</dbReference>